<protein>
    <submittedName>
        <fullName evidence="1">Uncharacterized protein</fullName>
    </submittedName>
</protein>
<accession>A0A840DWC1</accession>
<dbReference type="EMBL" id="JACIFE010000041">
    <property type="protein sequence ID" value="MBB4077301.1"/>
    <property type="molecule type" value="Genomic_DNA"/>
</dbReference>
<reference evidence="1 2" key="1">
    <citation type="submission" date="2020-08" db="EMBL/GenBank/DDBJ databases">
        <title>Genomic Encyclopedia of Type Strains, Phase IV (KMG-IV): sequencing the most valuable type-strain genomes for metagenomic binning, comparative biology and taxonomic classification.</title>
        <authorList>
            <person name="Goeker M."/>
        </authorList>
    </citation>
    <scope>NUCLEOTIDE SEQUENCE [LARGE SCALE GENOMIC DNA]</scope>
    <source>
        <strain evidence="1 2">DSM 100694</strain>
    </source>
</reference>
<organism evidence="1 2">
    <name type="scientific">Bartonella fuyuanensis</name>
    <dbReference type="NCBI Taxonomy" id="1460968"/>
    <lineage>
        <taxon>Bacteria</taxon>
        <taxon>Pseudomonadati</taxon>
        <taxon>Pseudomonadota</taxon>
        <taxon>Alphaproteobacteria</taxon>
        <taxon>Hyphomicrobiales</taxon>
        <taxon>Bartonellaceae</taxon>
        <taxon>Bartonella</taxon>
    </lineage>
</organism>
<evidence type="ECO:0000313" key="1">
    <source>
        <dbReference type="EMBL" id="MBB4077301.1"/>
    </source>
</evidence>
<keyword evidence="2" id="KW-1185">Reference proteome</keyword>
<evidence type="ECO:0000313" key="2">
    <source>
        <dbReference type="Proteomes" id="UP000585970"/>
    </source>
</evidence>
<name>A0A840DWC1_9HYPH</name>
<sequence length="114" mass="12892">MKTSKPTGVKMNSKEKNEINITTDFLCDLWLAVCKEANSDDIDTENEYHVSLVELMAALEKVLFFKLQNEIPNFTKILAIMTEFGQSEPIESIVSLLKIYNPILDNVHSLNEAA</sequence>
<proteinExistence type="predicted"/>
<comment type="caution">
    <text evidence="1">The sequence shown here is derived from an EMBL/GenBank/DDBJ whole genome shotgun (WGS) entry which is preliminary data.</text>
</comment>
<dbReference type="Proteomes" id="UP000585970">
    <property type="component" value="Unassembled WGS sequence"/>
</dbReference>
<dbReference type="AlphaFoldDB" id="A0A840DWC1"/>
<gene>
    <name evidence="1" type="ORF">GGR08_001632</name>
</gene>